<organism evidence="1">
    <name type="scientific">Sporisorium scitamineum</name>
    <dbReference type="NCBI Taxonomy" id="49012"/>
    <lineage>
        <taxon>Eukaryota</taxon>
        <taxon>Fungi</taxon>
        <taxon>Dikarya</taxon>
        <taxon>Basidiomycota</taxon>
        <taxon>Ustilaginomycotina</taxon>
        <taxon>Ustilaginomycetes</taxon>
        <taxon>Ustilaginales</taxon>
        <taxon>Ustilaginaceae</taxon>
        <taxon>Sporisorium</taxon>
    </lineage>
</organism>
<reference evidence="1" key="1">
    <citation type="submission" date="2014-06" db="EMBL/GenBank/DDBJ databases">
        <authorList>
            <person name="Ju J."/>
            <person name="Zhang J."/>
        </authorList>
    </citation>
    <scope>NUCLEOTIDE SEQUENCE</scope>
    <source>
        <strain evidence="1">SscI8</strain>
    </source>
</reference>
<protein>
    <submittedName>
        <fullName evidence="1">Uncharacterized protein</fullName>
    </submittedName>
</protein>
<sequence>MDISPNFQRGPALDQCRESVIEWLSQEAAVRKLTDTVGWTSLRGLRLSRNRCCSAASLRPQVGQGRSSASNCNFKNLFHIEIKALDECGSSSAQARIQVGVAEPSKSNKRRFHRGNQHKSPFLTTRSLIPPVVTFDCSHRIKAFSMNGWRQPTFICVRNGACGAASRNCILSGRGDAWLRRLYLGDSTVVVVGHLSLVQNGMIDLAPWPAARSLTRGNAVANKTSDWPTWSGPVESTNDRAVPDNAALYLIASGAL</sequence>
<name>A0A127ZF54_9BASI</name>
<accession>A0A127ZF54</accession>
<dbReference type="AlphaFoldDB" id="A0A127ZF54"/>
<proteinExistence type="predicted"/>
<gene>
    <name evidence="1" type="ORF">SPSC_03318</name>
</gene>
<evidence type="ECO:0000313" key="1">
    <source>
        <dbReference type="EMBL" id="CDU24247.1"/>
    </source>
</evidence>
<dbReference type="EMBL" id="LK056666">
    <property type="protein sequence ID" value="CDU24247.1"/>
    <property type="molecule type" value="Genomic_DNA"/>
</dbReference>